<protein>
    <submittedName>
        <fullName evidence="2">DUF2939 family protein</fullName>
    </submittedName>
</protein>
<gene>
    <name evidence="2" type="ORF">DFR39_101617</name>
</gene>
<sequence length="181" mass="19662">MSKTRRPLKTALLALALVAGLALYATPYLTVHQLREAARERDAQALAVHVDFPALRQHLKLSVQDRLAGRERNERGDPTPAAAMGAAVAAALLGPMVDVLITPETLGRILQGESPLGLPGGREPPAGSQEDRPRLLTEMGYESPGRFVFSLRREGDGEEPIALVLHRQGLIGWRLAEMRLP</sequence>
<accession>A0A4R6NB21</accession>
<reference evidence="2 3" key="1">
    <citation type="submission" date="2019-03" db="EMBL/GenBank/DDBJ databases">
        <title>Genomic Encyclopedia of Type Strains, Phase IV (KMG-IV): sequencing the most valuable type-strain genomes for metagenomic binning, comparative biology and taxonomic classification.</title>
        <authorList>
            <person name="Goeker M."/>
        </authorList>
    </citation>
    <scope>NUCLEOTIDE SEQUENCE [LARGE SCALE GENOMIC DNA]</scope>
    <source>
        <strain evidence="2 3">DSM 25082</strain>
    </source>
</reference>
<dbReference type="Pfam" id="PF11159">
    <property type="entry name" value="DUF2939"/>
    <property type="match status" value="1"/>
</dbReference>
<dbReference type="EMBL" id="SNXE01000001">
    <property type="protein sequence ID" value="TDP13143.1"/>
    <property type="molecule type" value="Genomic_DNA"/>
</dbReference>
<evidence type="ECO:0000256" key="1">
    <source>
        <dbReference type="SAM" id="MobiDB-lite"/>
    </source>
</evidence>
<organism evidence="2 3">
    <name type="scientific">Roseateles asaccharophilus</name>
    <dbReference type="NCBI Taxonomy" id="582607"/>
    <lineage>
        <taxon>Bacteria</taxon>
        <taxon>Pseudomonadati</taxon>
        <taxon>Pseudomonadota</taxon>
        <taxon>Betaproteobacteria</taxon>
        <taxon>Burkholderiales</taxon>
        <taxon>Sphaerotilaceae</taxon>
        <taxon>Roseateles</taxon>
    </lineage>
</organism>
<proteinExistence type="predicted"/>
<keyword evidence="3" id="KW-1185">Reference proteome</keyword>
<comment type="caution">
    <text evidence="2">The sequence shown here is derived from an EMBL/GenBank/DDBJ whole genome shotgun (WGS) entry which is preliminary data.</text>
</comment>
<evidence type="ECO:0000313" key="3">
    <source>
        <dbReference type="Proteomes" id="UP000295357"/>
    </source>
</evidence>
<evidence type="ECO:0000313" key="2">
    <source>
        <dbReference type="EMBL" id="TDP13143.1"/>
    </source>
</evidence>
<dbReference type="InterPro" id="IPR021330">
    <property type="entry name" value="DUF2939"/>
</dbReference>
<dbReference type="Proteomes" id="UP000295357">
    <property type="component" value="Unassembled WGS sequence"/>
</dbReference>
<dbReference type="AlphaFoldDB" id="A0A4R6NB21"/>
<feature type="region of interest" description="Disordered" evidence="1">
    <location>
        <begin position="112"/>
        <end position="132"/>
    </location>
</feature>
<name>A0A4R6NB21_9BURK</name>
<dbReference type="OrthoDB" id="8706891at2"/>
<dbReference type="RefSeq" id="WP_133602051.1">
    <property type="nucleotide sequence ID" value="NZ_JAUFPJ010000001.1"/>
</dbReference>